<keyword evidence="4" id="KW-1185">Reference proteome</keyword>
<keyword evidence="1" id="KW-0472">Membrane</keyword>
<proteinExistence type="predicted"/>
<keyword evidence="1" id="KW-0812">Transmembrane</keyword>
<evidence type="ECO:0000256" key="1">
    <source>
        <dbReference type="SAM" id="Phobius"/>
    </source>
</evidence>
<feature type="domain" description="DUF2062" evidence="2">
    <location>
        <begin position="27"/>
        <end position="191"/>
    </location>
</feature>
<sequence>MVFKRRDKRSYWQIARDFIYPKGGFRRAIRYVIHRMRRLPDRPHRIARGVFAGTFVNFPPLFGVQMLSAAGLAWVLRGNIIAALLATFLSNPLTTPFIAMGSLKLGHWMLGIEAPMDFNFVFAAFTHASSQLWENFVAIFTSDPTRWDKLNDFFWFIYWPYLIGSILPGILFSFVAYYLSLPLVHAYQKLRTSKLRDKAEKRKALKARIAAVAAAAKARETGDDEGPGAP</sequence>
<feature type="transmembrane region" description="Helical" evidence="1">
    <location>
        <begin position="120"/>
        <end position="141"/>
    </location>
</feature>
<evidence type="ECO:0000313" key="3">
    <source>
        <dbReference type="EMBL" id="SEN98929.1"/>
    </source>
</evidence>
<evidence type="ECO:0000313" key="4">
    <source>
        <dbReference type="Proteomes" id="UP000198761"/>
    </source>
</evidence>
<gene>
    <name evidence="3" type="ORF">SAMN04488103_11067</name>
</gene>
<feature type="transmembrane region" description="Helical" evidence="1">
    <location>
        <begin position="153"/>
        <end position="179"/>
    </location>
</feature>
<dbReference type="AlphaFoldDB" id="A0A1H8L1G7"/>
<dbReference type="STRING" id="933059.SAMN04488103_11067"/>
<dbReference type="PANTHER" id="PTHR40547:SF1">
    <property type="entry name" value="SLL0298 PROTEIN"/>
    <property type="match status" value="1"/>
</dbReference>
<dbReference type="OrthoDB" id="7360463at2"/>
<dbReference type="InterPro" id="IPR018639">
    <property type="entry name" value="DUF2062"/>
</dbReference>
<evidence type="ECO:0000259" key="2">
    <source>
        <dbReference type="Pfam" id="PF09835"/>
    </source>
</evidence>
<accession>A0A1H8L1G7</accession>
<feature type="transmembrane region" description="Helical" evidence="1">
    <location>
        <begin position="46"/>
        <end position="74"/>
    </location>
</feature>
<dbReference type="EMBL" id="FOCE01000010">
    <property type="protein sequence ID" value="SEN98929.1"/>
    <property type="molecule type" value="Genomic_DNA"/>
</dbReference>
<dbReference type="PANTHER" id="PTHR40547">
    <property type="entry name" value="SLL0298 PROTEIN"/>
    <property type="match status" value="1"/>
</dbReference>
<protein>
    <recommendedName>
        <fullName evidence="2">DUF2062 domain-containing protein</fullName>
    </recommendedName>
</protein>
<organism evidence="3 4">
    <name type="scientific">Gemmobacter aquatilis</name>
    <dbReference type="NCBI Taxonomy" id="933059"/>
    <lineage>
        <taxon>Bacteria</taxon>
        <taxon>Pseudomonadati</taxon>
        <taxon>Pseudomonadota</taxon>
        <taxon>Alphaproteobacteria</taxon>
        <taxon>Rhodobacterales</taxon>
        <taxon>Paracoccaceae</taxon>
        <taxon>Gemmobacter</taxon>
    </lineage>
</organism>
<name>A0A1H8L1G7_9RHOB</name>
<feature type="transmembrane region" description="Helical" evidence="1">
    <location>
        <begin position="80"/>
        <end position="99"/>
    </location>
</feature>
<dbReference type="RefSeq" id="WP_091303020.1">
    <property type="nucleotide sequence ID" value="NZ_FOCE01000010.1"/>
</dbReference>
<reference evidence="3 4" key="1">
    <citation type="submission" date="2016-10" db="EMBL/GenBank/DDBJ databases">
        <authorList>
            <person name="de Groot N.N."/>
        </authorList>
    </citation>
    <scope>NUCLEOTIDE SEQUENCE [LARGE SCALE GENOMIC DNA]</scope>
    <source>
        <strain evidence="3 4">DSM 3857</strain>
    </source>
</reference>
<dbReference type="Proteomes" id="UP000198761">
    <property type="component" value="Unassembled WGS sequence"/>
</dbReference>
<keyword evidence="1" id="KW-1133">Transmembrane helix</keyword>
<dbReference type="Pfam" id="PF09835">
    <property type="entry name" value="DUF2062"/>
    <property type="match status" value="1"/>
</dbReference>